<dbReference type="InterPro" id="IPR019814">
    <property type="entry name" value="Translation_initiation_fac_3_N"/>
</dbReference>
<comment type="function">
    <text evidence="4 6">IF-3 binds to the 30S ribosomal subunit and shifts the equilibrium between 70S ribosomes and their 50S and 30S subunits in favor of the free subunits, thus enhancing the availability of 30S subunits on which protein synthesis initiation begins.</text>
</comment>
<evidence type="ECO:0000259" key="8">
    <source>
        <dbReference type="Pfam" id="PF05198"/>
    </source>
</evidence>
<dbReference type="GO" id="GO:0005829">
    <property type="term" value="C:cytosol"/>
    <property type="evidence" value="ECO:0007669"/>
    <property type="project" value="TreeGrafter"/>
</dbReference>
<evidence type="ECO:0000313" key="10">
    <source>
        <dbReference type="Proteomes" id="UP000034076"/>
    </source>
</evidence>
<dbReference type="PANTHER" id="PTHR10938:SF0">
    <property type="entry name" value="TRANSLATION INITIATION FACTOR IF-3, MITOCHONDRIAL"/>
    <property type="match status" value="1"/>
</dbReference>
<dbReference type="HAMAP" id="MF_00080">
    <property type="entry name" value="IF_3"/>
    <property type="match status" value="1"/>
</dbReference>
<protein>
    <recommendedName>
        <fullName evidence="4 5">Translation initiation factor IF-3</fullName>
    </recommendedName>
</protein>
<dbReference type="EMBL" id="LAYJ01000068">
    <property type="protein sequence ID" value="KKI51658.1"/>
    <property type="molecule type" value="Genomic_DNA"/>
</dbReference>
<comment type="subcellular location">
    <subcellularLocation>
        <location evidence="4 6">Cytoplasm</location>
    </subcellularLocation>
</comment>
<proteinExistence type="inferred from homology"/>
<sequence length="181" mass="20608">MKAFSGDKEGNTIANEPFINEQIREPEVRVVGEEGEQLGIMSSQEAQKMADEAGLDLVNISPKAKPPVCKIMDYGKYRFEQNKRQKEAKKNQKIVTLKEMRLSATIDKHDMEVKAKNVRKFLEAGDKVKISIRFRGRQLSHTDQGRLVMNMFLEMLDDCAAVEKNAKMEGRSMFMILVPKA</sequence>
<feature type="domain" description="Translation initiation factor 3 N-terminal" evidence="8">
    <location>
        <begin position="19"/>
        <end position="88"/>
    </location>
</feature>
<reference evidence="9 10" key="1">
    <citation type="submission" date="2015-04" db="EMBL/GenBank/DDBJ databases">
        <title>Draft genome sequence of bacteremic isolate Catabacter hongkongensis type strain HKU16T.</title>
        <authorList>
            <person name="Lau S.K."/>
            <person name="Teng J.L."/>
            <person name="Huang Y."/>
            <person name="Curreem S.O."/>
            <person name="Tsui S.K."/>
            <person name="Woo P.C."/>
        </authorList>
    </citation>
    <scope>NUCLEOTIDE SEQUENCE [LARGE SCALE GENOMIC DNA]</scope>
    <source>
        <strain evidence="9 10">HKU16</strain>
    </source>
</reference>
<dbReference type="Gene3D" id="3.10.20.80">
    <property type="entry name" value="Translation initiation factor 3 (IF-3), N-terminal domain"/>
    <property type="match status" value="1"/>
</dbReference>
<evidence type="ECO:0000259" key="7">
    <source>
        <dbReference type="Pfam" id="PF00707"/>
    </source>
</evidence>
<dbReference type="GO" id="GO:0043022">
    <property type="term" value="F:ribosome binding"/>
    <property type="evidence" value="ECO:0007669"/>
    <property type="project" value="UniProtKB-ARBA"/>
</dbReference>
<dbReference type="FunFam" id="3.10.20.80:FF:000001">
    <property type="entry name" value="Translation initiation factor IF-3"/>
    <property type="match status" value="1"/>
</dbReference>
<accession>A0A0M2NHM2</accession>
<dbReference type="InterPro" id="IPR019815">
    <property type="entry name" value="Translation_initiation_fac_3_C"/>
</dbReference>
<evidence type="ECO:0000313" key="9">
    <source>
        <dbReference type="EMBL" id="KKI51658.1"/>
    </source>
</evidence>
<dbReference type="SUPFAM" id="SSF54364">
    <property type="entry name" value="Translation initiation factor IF3, N-terminal domain"/>
    <property type="match status" value="1"/>
</dbReference>
<dbReference type="SUPFAM" id="SSF55200">
    <property type="entry name" value="Translation initiation factor IF3, C-terminal domain"/>
    <property type="match status" value="1"/>
</dbReference>
<evidence type="ECO:0000256" key="2">
    <source>
        <dbReference type="ARBA" id="ARBA00022540"/>
    </source>
</evidence>
<dbReference type="PANTHER" id="PTHR10938">
    <property type="entry name" value="TRANSLATION INITIATION FACTOR IF-3"/>
    <property type="match status" value="1"/>
</dbReference>
<dbReference type="STRING" id="270498.CHK_0825"/>
<gene>
    <name evidence="4" type="primary">infC</name>
    <name evidence="9" type="ORF">CHK_0825</name>
</gene>
<dbReference type="FunFam" id="3.30.110.10:FF:000001">
    <property type="entry name" value="Translation initiation factor IF-3"/>
    <property type="match status" value="1"/>
</dbReference>
<evidence type="ECO:0000256" key="6">
    <source>
        <dbReference type="RuleBase" id="RU000646"/>
    </source>
</evidence>
<keyword evidence="4" id="KW-0963">Cytoplasm</keyword>
<dbReference type="InterPro" id="IPR019813">
    <property type="entry name" value="Translation_initiation_fac3_CS"/>
</dbReference>
<keyword evidence="10" id="KW-1185">Reference proteome</keyword>
<dbReference type="Proteomes" id="UP000034076">
    <property type="component" value="Unassembled WGS sequence"/>
</dbReference>
<dbReference type="GO" id="GO:0003743">
    <property type="term" value="F:translation initiation factor activity"/>
    <property type="evidence" value="ECO:0007669"/>
    <property type="project" value="UniProtKB-UniRule"/>
</dbReference>
<dbReference type="InterPro" id="IPR036787">
    <property type="entry name" value="T_IF-3_N_sf"/>
</dbReference>
<dbReference type="RefSeq" id="WP_046442844.1">
    <property type="nucleotide sequence ID" value="NZ_CAUERS010000011.1"/>
</dbReference>
<dbReference type="Gene3D" id="3.30.110.10">
    <property type="entry name" value="Translation initiation factor 3 (IF-3), C-terminal domain"/>
    <property type="match status" value="1"/>
</dbReference>
<dbReference type="NCBIfam" id="TIGR00168">
    <property type="entry name" value="infC"/>
    <property type="match status" value="1"/>
</dbReference>
<dbReference type="Pfam" id="PF00707">
    <property type="entry name" value="IF3_C"/>
    <property type="match status" value="1"/>
</dbReference>
<comment type="subunit">
    <text evidence="4 6">Monomer.</text>
</comment>
<organism evidence="9 10">
    <name type="scientific">Christensenella hongkongensis</name>
    <dbReference type="NCBI Taxonomy" id="270498"/>
    <lineage>
        <taxon>Bacteria</taxon>
        <taxon>Bacillati</taxon>
        <taxon>Bacillota</taxon>
        <taxon>Clostridia</taxon>
        <taxon>Christensenellales</taxon>
        <taxon>Christensenellaceae</taxon>
        <taxon>Christensenella</taxon>
    </lineage>
</organism>
<evidence type="ECO:0000256" key="5">
    <source>
        <dbReference type="NCBIfam" id="TIGR00168"/>
    </source>
</evidence>
<dbReference type="OrthoDB" id="9806014at2"/>
<evidence type="ECO:0000256" key="4">
    <source>
        <dbReference type="HAMAP-Rule" id="MF_00080"/>
    </source>
</evidence>
<dbReference type="InterPro" id="IPR036788">
    <property type="entry name" value="T_IF-3_C_sf"/>
</dbReference>
<dbReference type="AlphaFoldDB" id="A0A0M2NHM2"/>
<comment type="caution">
    <text evidence="9">The sequence shown here is derived from an EMBL/GenBank/DDBJ whole genome shotgun (WGS) entry which is preliminary data.</text>
</comment>
<evidence type="ECO:0000256" key="3">
    <source>
        <dbReference type="ARBA" id="ARBA00022917"/>
    </source>
</evidence>
<evidence type="ECO:0000256" key="1">
    <source>
        <dbReference type="ARBA" id="ARBA00005439"/>
    </source>
</evidence>
<dbReference type="GO" id="GO:0016020">
    <property type="term" value="C:membrane"/>
    <property type="evidence" value="ECO:0007669"/>
    <property type="project" value="TreeGrafter"/>
</dbReference>
<keyword evidence="2 4" id="KW-0396">Initiation factor</keyword>
<dbReference type="PATRIC" id="fig|270498.16.peg.424"/>
<dbReference type="InterPro" id="IPR001288">
    <property type="entry name" value="Translation_initiation_fac_3"/>
</dbReference>
<dbReference type="GO" id="GO:0032790">
    <property type="term" value="P:ribosome disassembly"/>
    <property type="evidence" value="ECO:0007669"/>
    <property type="project" value="TreeGrafter"/>
</dbReference>
<comment type="similarity">
    <text evidence="1 4 6">Belongs to the IF-3 family.</text>
</comment>
<feature type="domain" description="Translation initiation factor 3 C-terminal" evidence="7">
    <location>
        <begin position="95"/>
        <end position="180"/>
    </location>
</feature>
<keyword evidence="3 4" id="KW-0648">Protein biosynthesis</keyword>
<name>A0A0M2NHM2_9FIRM</name>
<dbReference type="Pfam" id="PF05198">
    <property type="entry name" value="IF3_N"/>
    <property type="match status" value="1"/>
</dbReference>
<dbReference type="PROSITE" id="PS00938">
    <property type="entry name" value="IF3"/>
    <property type="match status" value="1"/>
</dbReference>